<dbReference type="EMBL" id="CP003984">
    <property type="protein sequence ID" value="AII85701.1"/>
    <property type="molecule type" value="Genomic_DNA"/>
</dbReference>
<dbReference type="Gene3D" id="2.130.10.10">
    <property type="entry name" value="YVTN repeat-like/Quinoprotein amine dehydrogenase"/>
    <property type="match status" value="1"/>
</dbReference>
<evidence type="ECO:0000313" key="1">
    <source>
        <dbReference type="EMBL" id="AII85701.1"/>
    </source>
</evidence>
<name>A0AAN0RGC5_9RHOB</name>
<dbReference type="Gene3D" id="2.150.10.10">
    <property type="entry name" value="Serralysin-like metalloprotease, C-terminal"/>
    <property type="match status" value="1"/>
</dbReference>
<dbReference type="AlphaFoldDB" id="A0AAN0RGC5"/>
<dbReference type="PROSITE" id="PS00330">
    <property type="entry name" value="HEMOLYSIN_CALCIUM"/>
    <property type="match status" value="1"/>
</dbReference>
<dbReference type="KEGG" id="ptp:RCA23_c01340"/>
<reference evidence="1 2" key="1">
    <citation type="journal article" date="2014" name="ISME J.">
        <title>Adaptation of an abundant Roseobacter RCA organism to pelagic systems revealed by genomic and transcriptomic analyses.</title>
        <authorList>
            <person name="Voget S."/>
            <person name="Wemheuer B."/>
            <person name="Brinkhoff T."/>
            <person name="Vollmers J."/>
            <person name="Dietrich S."/>
            <person name="Giebel H.A."/>
            <person name="Beardsley C."/>
            <person name="Sardemann C."/>
            <person name="Bakenhus I."/>
            <person name="Billerbeck S."/>
            <person name="Daniel R."/>
            <person name="Simon M."/>
        </authorList>
    </citation>
    <scope>NUCLEOTIDE SEQUENCE [LARGE SCALE GENOMIC DNA]</scope>
    <source>
        <strain evidence="1 2">RCA23</strain>
    </source>
</reference>
<dbReference type="SUPFAM" id="SSF51120">
    <property type="entry name" value="beta-Roll"/>
    <property type="match status" value="1"/>
</dbReference>
<evidence type="ECO:0000313" key="2">
    <source>
        <dbReference type="Proteomes" id="UP000028680"/>
    </source>
</evidence>
<accession>A0AAN0RGC5</accession>
<dbReference type="InterPro" id="IPR011049">
    <property type="entry name" value="Serralysin-like_metalloprot_C"/>
</dbReference>
<dbReference type="RefSeq" id="WP_044048587.1">
    <property type="nucleotide sequence ID" value="NZ_CP003984.1"/>
</dbReference>
<dbReference type="InterPro" id="IPR015943">
    <property type="entry name" value="WD40/YVTN_repeat-like_dom_sf"/>
</dbReference>
<protein>
    <submittedName>
        <fullName evidence="1">Hemolysin-type calcium-binding region</fullName>
    </submittedName>
</protein>
<gene>
    <name evidence="1" type="ORF">RCA23_c01340</name>
</gene>
<dbReference type="InterPro" id="IPR018511">
    <property type="entry name" value="Hemolysin-typ_Ca-bd_CS"/>
</dbReference>
<sequence>MGSFQFNGAISGSILNNPLGDARFYEHNGQITLASDGGQGVVTLTTGANQAATLAHSVPMSATAPSQNVALGGRVISISDQDLTAVLNSRSDSSLTLHSGNSGRYSDRFEAVHLQTGGTGLVVLADTTGNGLATFQVDSNGTMVEQNQVASQQAAFTGQISALSVVTQGSNSSVLAASASNHSITAYAVSSNGTLSPASTLGAQQFLPIATPQDMATVSVQGQSYIVLASAGTGSLTVLTLDSAGVLSPVDQVADSLNTRFQGAQVLESFTHQGNAYVIAAGQDSGLSLFRFSDDGQLVHLDTIADQLNTPINSITDIYVDIIGGDVQLFTVSGSEAGIGHFTLSLSTTSSAQADVLFAQDTGQALNGGAGDDLLRDGAGVDQLTGGTGADTFMLIGDGGTDRITDFELGQDRLDLSHWAGFTHVQQLTVTSTATGAILSFNNEQLVVDSANGLTLSATDFTNANVIALPQTDLSATLAAETNFTVSHQALTTGLTVQHNWAVQTHTAAAVYAAQQMAGQTAATASSDSFVFLPQGMPLATELEATIDTLALQNIQGLLDEGSDQTPTAGPAQATLISAAAEFRIANYDAADIDQFVFFQS</sequence>
<keyword evidence="2" id="KW-1185">Reference proteome</keyword>
<dbReference type="Proteomes" id="UP000028680">
    <property type="component" value="Chromosome"/>
</dbReference>
<organism evidence="1 2">
    <name type="scientific">Planktomarina temperata RCA23</name>
    <dbReference type="NCBI Taxonomy" id="666509"/>
    <lineage>
        <taxon>Bacteria</taxon>
        <taxon>Pseudomonadati</taxon>
        <taxon>Pseudomonadota</taxon>
        <taxon>Alphaproteobacteria</taxon>
        <taxon>Rhodobacterales</taxon>
        <taxon>Paracoccaceae</taxon>
        <taxon>Planktomarina</taxon>
    </lineage>
</organism>
<proteinExistence type="predicted"/>